<keyword evidence="1" id="KW-0677">Repeat</keyword>
<dbReference type="Proteomes" id="UP001470230">
    <property type="component" value="Unassembled WGS sequence"/>
</dbReference>
<dbReference type="Gene3D" id="1.25.10.10">
    <property type="entry name" value="Leucine-rich Repeat Variant"/>
    <property type="match status" value="1"/>
</dbReference>
<dbReference type="EMBL" id="JAPFFF010000001">
    <property type="protein sequence ID" value="KAK8899766.1"/>
    <property type="molecule type" value="Genomic_DNA"/>
</dbReference>
<dbReference type="InterPro" id="IPR011989">
    <property type="entry name" value="ARM-like"/>
</dbReference>
<dbReference type="InterPro" id="IPR039852">
    <property type="entry name" value="CAND1/CAND2"/>
</dbReference>
<name>A0ABR2L9W0_9EUKA</name>
<organism evidence="3 4">
    <name type="scientific">Tritrichomonas musculus</name>
    <dbReference type="NCBI Taxonomy" id="1915356"/>
    <lineage>
        <taxon>Eukaryota</taxon>
        <taxon>Metamonada</taxon>
        <taxon>Parabasalia</taxon>
        <taxon>Tritrichomonadida</taxon>
        <taxon>Tritrichomonadidae</taxon>
        <taxon>Tritrichomonas</taxon>
    </lineage>
</organism>
<dbReference type="PANTHER" id="PTHR12696">
    <property type="entry name" value="TIP120"/>
    <property type="match status" value="1"/>
</dbReference>
<sequence length="1265" mass="142683">MSAQNSNKPWTYDQFKSDVINEDQDCVYNGLRDLLIHLEQVDSFPEIEKEGDRILTQLVDLILGDSSYLTNPTLRTIYDLLIKLIVPLISKMPQKLISPFYDLIFKYYSTRSVRHFTTLNRALLDSIYASSEFDEDRKKTVIGYLMPKLTTLINNSGSPELRNACLNLLEATIETLPYYLSPGMIQEVYKLIEVLSGQLCARVDTDSDEYLAMCESVANISKVYTTVIKDDDKFNFFKYIESKLENNEISAYILSTIILYRPQYFNLDASKDEQNSFTHYLNLILDRISCPPILEEYDVNYVAFTVRYLSAVSILVSRYGNQLPKEMRDACINADFDFLNLGISTAEQADEAEGDNDAGFQVDGIDDEDDEEIQETAQYIPTDDSWKIRVAAMKLGICLIDEIGKEYYEVLTSITNECYTPNYVTNLICDHDVGSKMEAMNFFKVILHHFKAELVENKEILEDWLYSIISQINATEKDQVIYSFIDTISYSIQELHSLLTLELSLEAIKNITDVYKENTTDDTLVFMTYLLEYSHEAEIVSPLIKLITLLLQNASLHAKTKCLTMTSKIYYYYHHNCSKDTSLSKDLEGLNDKVIEYSKQKGEVKPYAITAISVFISCCPTLSTINKSADIIIGFLDDKSVIRASTTAISLISASESCQVLSRNINTIMEKLKNNLLLSDPVITNVSLWAVNLMLYKKILAPKDCQGIIDALFGILNNGENNSRVLCLIILNQIYPKGCDSKRLSSLADCLMGSSLSDEIIKEITELVLSSSKTSLDNVKPLIDHLINKSSTISDEKIVSNIALIVGISSATNKDYALSLVSSFKNHINDKGFSQVFALRCIGEIGSLINLSSQNDIVNSVFELIHANDRSIFVPASESFGLMSVGSPEILKKLANSAKTDAENFIIPWLFAINIFTKKVIAIKKHIPKEIFDQIVKTIPDISEFLLKCSKVDSKETSQTIAECLAGLVAISFNYSQTLINNASYVTIKAISIYFEEYSPYCNKHSLNEKEKQEIISLIQKIDEKYDNENPMLDYSIMQCLKFAITKNLAQELFDLNIKDRFIDGTKILGSHSSVSTVGTMVRSEDIGKYLRYTTFTCLELLIKSNVANQLDYDEIGTDVFNAILDEKDEHSIMKKALDIIPILVKSTIPEAQEAALSFNEDGTIVDALKNFETVCQNFPSEVMDSFYNALLSLQSLPSLASDESRKIKNIISRRQNDPILVKILKDYDFNVKGASTDYLFTNGYISSKLMEELYPAASSIFVNN</sequence>
<evidence type="ECO:0000313" key="3">
    <source>
        <dbReference type="EMBL" id="KAK8899766.1"/>
    </source>
</evidence>
<evidence type="ECO:0000313" key="4">
    <source>
        <dbReference type="Proteomes" id="UP001470230"/>
    </source>
</evidence>
<keyword evidence="4" id="KW-1185">Reference proteome</keyword>
<proteinExistence type="predicted"/>
<keyword evidence="2" id="KW-0833">Ubl conjugation pathway</keyword>
<comment type="caution">
    <text evidence="3">The sequence shown here is derived from an EMBL/GenBank/DDBJ whole genome shotgun (WGS) entry which is preliminary data.</text>
</comment>
<evidence type="ECO:0000256" key="1">
    <source>
        <dbReference type="ARBA" id="ARBA00022737"/>
    </source>
</evidence>
<dbReference type="InterPro" id="IPR016024">
    <property type="entry name" value="ARM-type_fold"/>
</dbReference>
<protein>
    <submittedName>
        <fullName evidence="3">Cullin-associated NEDD8-dissociated protein 1</fullName>
    </submittedName>
</protein>
<reference evidence="3 4" key="1">
    <citation type="submission" date="2024-04" db="EMBL/GenBank/DDBJ databases">
        <title>Tritrichomonas musculus Genome.</title>
        <authorList>
            <person name="Alves-Ferreira E."/>
            <person name="Grigg M."/>
            <person name="Lorenzi H."/>
            <person name="Galac M."/>
        </authorList>
    </citation>
    <scope>NUCLEOTIDE SEQUENCE [LARGE SCALE GENOMIC DNA]</scope>
    <source>
        <strain evidence="3 4">EAF2021</strain>
    </source>
</reference>
<dbReference type="SUPFAM" id="SSF48371">
    <property type="entry name" value="ARM repeat"/>
    <property type="match status" value="2"/>
</dbReference>
<evidence type="ECO:0000256" key="2">
    <source>
        <dbReference type="ARBA" id="ARBA00022786"/>
    </source>
</evidence>
<accession>A0ABR2L9W0</accession>
<gene>
    <name evidence="3" type="ORF">M9Y10_002088</name>
</gene>